<dbReference type="RefSeq" id="WP_160877901.1">
    <property type="nucleotide sequence ID" value="NZ_WUEK01000005.1"/>
</dbReference>
<proteinExistence type="predicted"/>
<keyword evidence="4" id="KW-1185">Reference proteome</keyword>
<sequence length="152" mass="15051">MTPTPLTVSARVAGILGGLCWLARAVLDGTGAPAPAVDGLYWGGLALLAVALLAIGAGLVSGIATLRVLVAVCLGVMAWSLLEFLRGQYADARVDAVAGVVVALGCAAGVARRRPTAPATAAPATPAAPAASGHRARRGPSSPAGRRRSPAR</sequence>
<feature type="transmembrane region" description="Helical" evidence="2">
    <location>
        <begin position="6"/>
        <end position="27"/>
    </location>
</feature>
<feature type="region of interest" description="Disordered" evidence="1">
    <location>
        <begin position="115"/>
        <end position="152"/>
    </location>
</feature>
<feature type="compositionally biased region" description="Low complexity" evidence="1">
    <location>
        <begin position="115"/>
        <end position="144"/>
    </location>
</feature>
<evidence type="ECO:0000313" key="4">
    <source>
        <dbReference type="Proteomes" id="UP000473325"/>
    </source>
</evidence>
<protein>
    <submittedName>
        <fullName evidence="3">Uncharacterized protein</fullName>
    </submittedName>
</protein>
<gene>
    <name evidence="3" type="ORF">GRQ65_10560</name>
</gene>
<comment type="caution">
    <text evidence="3">The sequence shown here is derived from an EMBL/GenBank/DDBJ whole genome shotgun (WGS) entry which is preliminary data.</text>
</comment>
<accession>A0A6L7ERQ7</accession>
<keyword evidence="2" id="KW-0812">Transmembrane</keyword>
<keyword evidence="2" id="KW-0472">Membrane</keyword>
<evidence type="ECO:0000256" key="2">
    <source>
        <dbReference type="SAM" id="Phobius"/>
    </source>
</evidence>
<dbReference type="AlphaFoldDB" id="A0A6L7ERQ7"/>
<feature type="transmembrane region" description="Helical" evidence="2">
    <location>
        <begin position="66"/>
        <end position="85"/>
    </location>
</feature>
<feature type="transmembrane region" description="Helical" evidence="2">
    <location>
        <begin position="39"/>
        <end position="60"/>
    </location>
</feature>
<evidence type="ECO:0000256" key="1">
    <source>
        <dbReference type="SAM" id="MobiDB-lite"/>
    </source>
</evidence>
<evidence type="ECO:0000313" key="3">
    <source>
        <dbReference type="EMBL" id="MXG89993.1"/>
    </source>
</evidence>
<reference evidence="3 4" key="1">
    <citation type="submission" date="2019-12" db="EMBL/GenBank/DDBJ databases">
        <authorList>
            <person name="Kun Z."/>
        </authorList>
    </citation>
    <scope>NUCLEOTIDE SEQUENCE [LARGE SCALE GENOMIC DNA]</scope>
    <source>
        <strain evidence="3 4">YIM 123512</strain>
    </source>
</reference>
<organism evidence="3 4">
    <name type="scientific">Nocardioides flavescens</name>
    <dbReference type="NCBI Taxonomy" id="2691959"/>
    <lineage>
        <taxon>Bacteria</taxon>
        <taxon>Bacillati</taxon>
        <taxon>Actinomycetota</taxon>
        <taxon>Actinomycetes</taxon>
        <taxon>Propionibacteriales</taxon>
        <taxon>Nocardioidaceae</taxon>
        <taxon>Nocardioides</taxon>
    </lineage>
</organism>
<keyword evidence="2" id="KW-1133">Transmembrane helix</keyword>
<dbReference type="Proteomes" id="UP000473325">
    <property type="component" value="Unassembled WGS sequence"/>
</dbReference>
<name>A0A6L7ERQ7_9ACTN</name>
<dbReference type="EMBL" id="WUEK01000005">
    <property type="protein sequence ID" value="MXG89993.1"/>
    <property type="molecule type" value="Genomic_DNA"/>
</dbReference>